<dbReference type="Proteomes" id="UP000029712">
    <property type="component" value="Chromosome"/>
</dbReference>
<proteinExistence type="predicted"/>
<dbReference type="AlphaFoldDB" id="A0A454C9T8"/>
<reference evidence="2 3" key="1">
    <citation type="submission" date="2014-08" db="EMBL/GenBank/DDBJ databases">
        <authorList>
            <person name="Kuleshov K."/>
            <person name="Dedkov V."/>
            <person name="Markelov M."/>
            <person name="Pimkina E."/>
        </authorList>
    </citation>
    <scope>NUCLEOTIDE SEQUENCE [LARGE SCALE GENOMIC DNA]</scope>
    <source>
        <strain evidence="3">TOA</strain>
    </source>
</reference>
<name>A0A454C9T8_METHO</name>
<feature type="transmembrane region" description="Helical" evidence="1">
    <location>
        <begin position="79"/>
        <end position="102"/>
    </location>
</feature>
<evidence type="ECO:0000313" key="2">
    <source>
        <dbReference type="EMBL" id="AYN65487.1"/>
    </source>
</evidence>
<reference evidence="2 3" key="2">
    <citation type="submission" date="2018-10" db="EMBL/GenBank/DDBJ databases">
        <title>Detection and isolation of Mycoplasma hominis as a predominant microorganism from pelvic cavity of patient with salpingitis and tubo-ovarian abscess.</title>
        <authorList>
            <person name="Guschin A.E."/>
            <person name="Khayrullina G.A."/>
            <person name="Rakovskaya I.V."/>
            <person name="Shelenkov A.A."/>
            <person name="Shagin D.A."/>
        </authorList>
    </citation>
    <scope>NUCLEOTIDE SEQUENCE [LARGE SCALE GENOMIC DNA]</scope>
    <source>
        <strain evidence="3">TOA</strain>
    </source>
</reference>
<keyword evidence="1" id="KW-1133">Transmembrane helix</keyword>
<dbReference type="EMBL" id="CP033021">
    <property type="protein sequence ID" value="AYN65487.1"/>
    <property type="molecule type" value="Genomic_DNA"/>
</dbReference>
<evidence type="ECO:0000256" key="1">
    <source>
        <dbReference type="SAM" id="Phobius"/>
    </source>
</evidence>
<protein>
    <submittedName>
        <fullName evidence="2">Uncharacterized protein</fullName>
    </submittedName>
</protein>
<feature type="transmembrane region" description="Helical" evidence="1">
    <location>
        <begin position="14"/>
        <end position="35"/>
    </location>
</feature>
<feature type="transmembrane region" description="Helical" evidence="1">
    <location>
        <begin position="114"/>
        <end position="142"/>
    </location>
</feature>
<accession>A0A454C9T8</accession>
<gene>
    <name evidence="2" type="ORF">KN71_002170</name>
</gene>
<keyword evidence="1" id="KW-0812">Transmembrane</keyword>
<sequence length="163" mass="18774">MNDSRVQKTKIPKVLAGFSLILELIALALLIYVIYSFSSIWKETLADIKGIIKNNKDSFETFWKEFSKYWINFYKNNKALISAILALPILLYVCFIFSMLVIAKASWSLHKVPIILIIVTLCLPILLLCEIVRIVSLFLIVIKKQKNFNNQVYYGPQVANIQN</sequence>
<dbReference type="RefSeq" id="WP_036439317.1">
    <property type="nucleotide sequence ID" value="NZ_CP033021.1"/>
</dbReference>
<evidence type="ECO:0000313" key="3">
    <source>
        <dbReference type="Proteomes" id="UP000029712"/>
    </source>
</evidence>
<keyword evidence="1" id="KW-0472">Membrane</keyword>
<organism evidence="2 3">
    <name type="scientific">Metamycoplasma hominis</name>
    <name type="common">Mycoplasma hominis</name>
    <dbReference type="NCBI Taxonomy" id="2098"/>
    <lineage>
        <taxon>Bacteria</taxon>
        <taxon>Bacillati</taxon>
        <taxon>Mycoplasmatota</taxon>
        <taxon>Mycoplasmoidales</taxon>
        <taxon>Metamycoplasmataceae</taxon>
        <taxon>Metamycoplasma</taxon>
    </lineage>
</organism>